<feature type="domain" description="Type I restriction enzyme R protein N-terminal" evidence="1">
    <location>
        <begin position="43"/>
        <end position="152"/>
    </location>
</feature>
<evidence type="ECO:0000259" key="1">
    <source>
        <dbReference type="Pfam" id="PF13588"/>
    </source>
</evidence>
<dbReference type="InterPro" id="IPR029464">
    <property type="entry name" value="HSDR_N"/>
</dbReference>
<sequence>MVVYLCIVMMPLNFPRYAFRFKSTEKKVHIFDEIRKRFFVLTPEEWVRQHCVQFLIEDLNIPKSYINVEKEVKVNSMSKRYDIISFNKDAGIHLIVECKAPHIKINQETFDQIARYNLTLNAKYLMVTNGLQHYYCQMNVDTESYTFLKELPMYNLD</sequence>
<name>A3U9X9_CROAH</name>
<dbReference type="AlphaFoldDB" id="A3U9X9"/>
<dbReference type="STRING" id="216432.CA2559_11283"/>
<proteinExistence type="predicted"/>
<dbReference type="Proteomes" id="UP000002297">
    <property type="component" value="Chromosome"/>
</dbReference>
<gene>
    <name evidence="2" type="ordered locus">CA2559_11283</name>
</gene>
<accession>A3U9X9</accession>
<dbReference type="Pfam" id="PF13588">
    <property type="entry name" value="HSDR_N_2"/>
    <property type="match status" value="1"/>
</dbReference>
<dbReference type="KEGG" id="cat:CA2559_11283"/>
<dbReference type="HOGENOM" id="CLU_115841_1_0_10"/>
<reference evidence="2 3" key="1">
    <citation type="journal article" date="2010" name="J. Bacteriol.">
        <title>The complete genome sequence of Croceibacter atlanticus HTCC2559T.</title>
        <authorList>
            <person name="Oh H.M."/>
            <person name="Kang I."/>
            <person name="Ferriera S."/>
            <person name="Giovannoni S.J."/>
            <person name="Cho J.C."/>
        </authorList>
    </citation>
    <scope>NUCLEOTIDE SEQUENCE [LARGE SCALE GENOMIC DNA]</scope>
    <source>
        <strain evidence="3">ATCC BAA-628 / HTCC2559 / KCTC 12090</strain>
    </source>
</reference>
<dbReference type="eggNOG" id="COG4096">
    <property type="taxonomic scope" value="Bacteria"/>
</dbReference>
<protein>
    <recommendedName>
        <fullName evidence="1">Type I restriction enzyme R protein N-terminal domain-containing protein</fullName>
    </recommendedName>
</protein>
<organism evidence="2 3">
    <name type="scientific">Croceibacter atlanticus (strain ATCC BAA-628 / JCM 21780 / CIP 108009 / IAM 15332 / KCTC 12090 / HTCC2559)</name>
    <dbReference type="NCBI Taxonomy" id="216432"/>
    <lineage>
        <taxon>Bacteria</taxon>
        <taxon>Pseudomonadati</taxon>
        <taxon>Bacteroidota</taxon>
        <taxon>Flavobacteriia</taxon>
        <taxon>Flavobacteriales</taxon>
        <taxon>Flavobacteriaceae</taxon>
        <taxon>Croceibacter</taxon>
    </lineage>
</organism>
<evidence type="ECO:0000313" key="3">
    <source>
        <dbReference type="Proteomes" id="UP000002297"/>
    </source>
</evidence>
<dbReference type="EMBL" id="CP002046">
    <property type="protein sequence ID" value="EAP86615.1"/>
    <property type="molecule type" value="Genomic_DNA"/>
</dbReference>
<evidence type="ECO:0000313" key="2">
    <source>
        <dbReference type="EMBL" id="EAP86615.1"/>
    </source>
</evidence>
<keyword evidence="3" id="KW-1185">Reference proteome</keyword>